<dbReference type="EMBL" id="JBDFQZ010000007">
    <property type="protein sequence ID" value="KAK9706699.1"/>
    <property type="molecule type" value="Genomic_DNA"/>
</dbReference>
<organism evidence="3 4">
    <name type="scientific">Saponaria officinalis</name>
    <name type="common">Common soapwort</name>
    <name type="synonym">Lychnis saponaria</name>
    <dbReference type="NCBI Taxonomy" id="3572"/>
    <lineage>
        <taxon>Eukaryota</taxon>
        <taxon>Viridiplantae</taxon>
        <taxon>Streptophyta</taxon>
        <taxon>Embryophyta</taxon>
        <taxon>Tracheophyta</taxon>
        <taxon>Spermatophyta</taxon>
        <taxon>Magnoliopsida</taxon>
        <taxon>eudicotyledons</taxon>
        <taxon>Gunneridae</taxon>
        <taxon>Pentapetalae</taxon>
        <taxon>Caryophyllales</taxon>
        <taxon>Caryophyllaceae</taxon>
        <taxon>Caryophylleae</taxon>
        <taxon>Saponaria</taxon>
    </lineage>
</organism>
<accession>A0AAW1JRU0</accession>
<evidence type="ECO:0000313" key="3">
    <source>
        <dbReference type="EMBL" id="KAK9706698.1"/>
    </source>
</evidence>
<proteinExistence type="predicted"/>
<gene>
    <name evidence="3" type="ORF">RND81_07G145600</name>
</gene>
<sequence>MEASSSTPDIVGEDKALKSLLDTFGSAFSLQDITSAFYKSGRDPNLAGEILCETQTNPSTHEPNVSNVPLASRAGSQAPLKNGFGETRHANSYSVKAPMSKRNPVSMGTVSNVIGKNYVWRVARSNGTKPLKVDGSEFSIPVSSTVGSSTSDDSSLGRDAGLNDDVEDFLFEMLGRGFQLERSAIHDVLGRCGYDMRKSLETLLDLAAETVDKRYDVHTGTNSQAQNHRIAESNRFGNNGIHRSRQQSRRYEQEKEVLESLFHAPQRPDASVTASVVKSGRTSRAPERMVSEPLEDLSDEITVISTRPILANIKDEDENSAYQILRKAVKEHRDTMKEYYRAATEAFASGDRARATLLLEKGQYFYNKAREADEESALKIFEISSENGEKQDDMPLDLQDHQAKEAIQLLKCHLRSLSGIPSITNLKVNVGKDGRDAEKRKRLIKKLLEREAIKWTEDDTLGTILIRLDEIRPENLSFARK</sequence>
<feature type="region of interest" description="Disordered" evidence="1">
    <location>
        <begin position="219"/>
        <end position="250"/>
    </location>
</feature>
<dbReference type="InterPro" id="IPR056254">
    <property type="entry name" value="At5g58720/SDE5-like_UBA-like"/>
</dbReference>
<dbReference type="PANTHER" id="PTHR47872">
    <property type="entry name" value="NUCLEAR RNA EXPORT FACTOR SDE5-RELATED"/>
    <property type="match status" value="1"/>
</dbReference>
<name>A0AAW1JRU0_SAPOF</name>
<dbReference type="InterPro" id="IPR013899">
    <property type="entry name" value="DUF1771"/>
</dbReference>
<evidence type="ECO:0000313" key="4">
    <source>
        <dbReference type="Proteomes" id="UP001443914"/>
    </source>
</evidence>
<comment type="caution">
    <text evidence="3">The sequence shown here is derived from an EMBL/GenBank/DDBJ whole genome shotgun (WGS) entry which is preliminary data.</text>
</comment>
<feature type="domain" description="DUF1771" evidence="2">
    <location>
        <begin position="321"/>
        <end position="386"/>
    </location>
</feature>
<evidence type="ECO:0000259" key="2">
    <source>
        <dbReference type="SMART" id="SM01162"/>
    </source>
</evidence>
<dbReference type="PANTHER" id="PTHR47872:SF3">
    <property type="entry name" value="NUCLEAR RNA EXPORT FACTOR SDE5 ISOFORM X1"/>
    <property type="match status" value="1"/>
</dbReference>
<reference evidence="3 4" key="1">
    <citation type="submission" date="2024-03" db="EMBL/GenBank/DDBJ databases">
        <title>WGS assembly of Saponaria officinalis var. Norfolk2.</title>
        <authorList>
            <person name="Jenkins J."/>
            <person name="Shu S."/>
            <person name="Grimwood J."/>
            <person name="Barry K."/>
            <person name="Goodstein D."/>
            <person name="Schmutz J."/>
            <person name="Leebens-Mack J."/>
            <person name="Osbourn A."/>
        </authorList>
    </citation>
    <scope>NUCLEOTIDE SEQUENCE [LARGE SCALE GENOMIC DNA]</scope>
    <source>
        <strain evidence="4">cv. Norfolk2</strain>
        <strain evidence="3">JIC</strain>
        <tissue evidence="3">Leaf</tissue>
    </source>
</reference>
<dbReference type="SMART" id="SM01162">
    <property type="entry name" value="DUF1771"/>
    <property type="match status" value="1"/>
</dbReference>
<dbReference type="EMBL" id="JBDFQZ010000007">
    <property type="protein sequence ID" value="KAK9706698.1"/>
    <property type="molecule type" value="Genomic_DNA"/>
</dbReference>
<dbReference type="Pfam" id="PF24767">
    <property type="entry name" value="UBA_At5g58720"/>
    <property type="match status" value="1"/>
</dbReference>
<dbReference type="AlphaFoldDB" id="A0AAW1JRU0"/>
<evidence type="ECO:0000256" key="1">
    <source>
        <dbReference type="SAM" id="MobiDB-lite"/>
    </source>
</evidence>
<dbReference type="Proteomes" id="UP001443914">
    <property type="component" value="Unassembled WGS sequence"/>
</dbReference>
<dbReference type="Pfam" id="PF08590">
    <property type="entry name" value="DUF1771"/>
    <property type="match status" value="1"/>
</dbReference>
<keyword evidence="4" id="KW-1185">Reference proteome</keyword>
<protein>
    <recommendedName>
        <fullName evidence="2">DUF1771 domain-containing protein</fullName>
    </recommendedName>
</protein>